<evidence type="ECO:0000313" key="3">
    <source>
        <dbReference type="Proteomes" id="UP000240317"/>
    </source>
</evidence>
<dbReference type="Proteomes" id="UP000240317">
    <property type="component" value="Unassembled WGS sequence"/>
</dbReference>
<dbReference type="RefSeq" id="WP_107136306.1">
    <property type="nucleotide sequence ID" value="NZ_PYSV01000001.1"/>
</dbReference>
<proteinExistence type="predicted"/>
<sequence>MLYLGALMMVVVAQLVLGPVLMLLVRGATRGRRGAEMVGCFALLFPLLCGLALLGGAIWNEAVTADFSRGSDEFYWTPLGGGFFASSTSGTDNALISQDNWVSWPRELGGRNWIQKFGCAAGQPVLAVSGPEKSPAYVLVHPATRSLDVVPTERELTALVLRRGLTAPEWWSERVFEEKCGPRMSSAQKTHARVALWSPLLALFAAMLVRVRRRRPTLPPTNAEPQR</sequence>
<organism evidence="2 3">
    <name type="scientific">Deinococcus arcticus</name>
    <dbReference type="NCBI Taxonomy" id="2136176"/>
    <lineage>
        <taxon>Bacteria</taxon>
        <taxon>Thermotogati</taxon>
        <taxon>Deinococcota</taxon>
        <taxon>Deinococci</taxon>
        <taxon>Deinococcales</taxon>
        <taxon>Deinococcaceae</taxon>
        <taxon>Deinococcus</taxon>
    </lineage>
</organism>
<keyword evidence="1" id="KW-0472">Membrane</keyword>
<keyword evidence="1" id="KW-0812">Transmembrane</keyword>
<evidence type="ECO:0000313" key="2">
    <source>
        <dbReference type="EMBL" id="PTA69714.1"/>
    </source>
</evidence>
<comment type="caution">
    <text evidence="2">The sequence shown here is derived from an EMBL/GenBank/DDBJ whole genome shotgun (WGS) entry which is preliminary data.</text>
</comment>
<feature type="transmembrane region" description="Helical" evidence="1">
    <location>
        <begin position="6"/>
        <end position="25"/>
    </location>
</feature>
<accession>A0A2T3WD32</accession>
<dbReference type="EMBL" id="PYSV01000001">
    <property type="protein sequence ID" value="PTA69714.1"/>
    <property type="molecule type" value="Genomic_DNA"/>
</dbReference>
<keyword evidence="1" id="KW-1133">Transmembrane helix</keyword>
<protein>
    <submittedName>
        <fullName evidence="2">Uncharacterized protein</fullName>
    </submittedName>
</protein>
<gene>
    <name evidence="2" type="ORF">C8263_01470</name>
</gene>
<dbReference type="AlphaFoldDB" id="A0A2T3WD32"/>
<reference evidence="2 3" key="1">
    <citation type="submission" date="2018-03" db="EMBL/GenBank/DDBJ databases">
        <title>Draft genome of Deinococcus sp. OD32.</title>
        <authorList>
            <person name="Wang X.-P."/>
            <person name="Du Z.-J."/>
        </authorList>
    </citation>
    <scope>NUCLEOTIDE SEQUENCE [LARGE SCALE GENOMIC DNA]</scope>
    <source>
        <strain evidence="2 3">OD32</strain>
    </source>
</reference>
<keyword evidence="3" id="KW-1185">Reference proteome</keyword>
<evidence type="ECO:0000256" key="1">
    <source>
        <dbReference type="SAM" id="Phobius"/>
    </source>
</evidence>
<feature type="transmembrane region" description="Helical" evidence="1">
    <location>
        <begin position="37"/>
        <end position="59"/>
    </location>
</feature>
<name>A0A2T3WD32_9DEIO</name>